<dbReference type="SMART" id="SM00913">
    <property type="entry name" value="IBN_N"/>
    <property type="match status" value="1"/>
</dbReference>
<sequence length="972" mass="109906">MSARSVLLTVLAEAASQEPERMRNAVTQLQQWETTPQFNATLQDIFYDRSVETNIRWQAIIYLKNGIDKYWRKSAKNAIAPEEKAAIRARLLTALDEEQKPLAIQNGVLISKIARLDFPMEWPDLLTTLLDIVRTSTANESDPRARLVQQRSLYTLHLVVKGLISKTLAASRKQFQLVAPDLFSNIVNIYVRYVDMLFASNTTNIESLSGCLETSHMALKCLRRVVVHGFPNLSTSEGPVAFFRLALEHLQKFISFKESIPEQCSFLITSVDSHIKLIGKFYLDLMDAHPRQFILTPGAGDVLRFYWELLTGSSNEHAASPAQTTLIQALLLIKKTLKDPQFILNDKDPEPVVVQCRHVIEKEFMTPETTNKLAEILITRYMRLTEDDLEEWDSSPEEWALEEEADSWKYQLRPCAEKVFMDLLSSHRAQLSPLLVQLVGSTSGMSDLFLKDSIYCAIGLGCHDLFGAIDFDSWLSGQLSQEVQNAESSNRIIRRRIAWMIGKWVNVNISKDARPIVYTIMLHLLRPEEHLAVRLAAAQNLKLSIDDWDFEPATFAPFLERSVVGLRQIMGTVEEPESRMRILNCMSMIVERMDEHIAPYAQQIIELLPPLWEAAADQHLLQSAILVIMTKLVESLKSQSMGLHALVMPLIRLSVDPSQEAHIYLMDDGFELWLATLRSSRESTDELMSLVPAAVTLLSQGMDHMRTMLKILQSYLLLDAERTFQFSGATLINSIAALLGDLNPEASVAIMQFMDMTALTCPLRITGDLYISSGMLNKVLNVILAKKETNVVLTQYLGFLARLALDDADYLAQAITAAGQQFGQPQLLGTLVDFWMEKFDNISHPKHRKLHAMALTSLMRTTNPLILVQLPRLVGIWGDVLNEVNENGSGDSLVYWREAQEDEDDSSEETAEVIRRRELLRRDPVHTTNLAHYVKASLAECERLNGGAEAFQQQWLSKVDPLMMDGLMPLLQ</sequence>
<keyword evidence="7" id="KW-1185">Reference proteome</keyword>
<reference evidence="6" key="2">
    <citation type="journal article" date="2022" name="Microbiol. Resour. Announc.">
        <title>Whole-Genome Sequence of Entomortierella parvispora E1425, a Mucoromycotan Fungus Associated with Burkholderiaceae-Related Endosymbiotic Bacteria.</title>
        <authorList>
            <person name="Herlambang A."/>
            <person name="Guo Y."/>
            <person name="Takashima Y."/>
            <person name="Narisawa K."/>
            <person name="Ohta H."/>
            <person name="Nishizawa T."/>
        </authorList>
    </citation>
    <scope>NUCLEOTIDE SEQUENCE</scope>
    <source>
        <strain evidence="6">E1425</strain>
    </source>
</reference>
<comment type="similarity">
    <text evidence="2">Belongs to the importin beta family.</text>
</comment>
<protein>
    <recommendedName>
        <fullName evidence="5">Importin N-terminal domain-containing protein</fullName>
    </recommendedName>
</protein>
<dbReference type="PANTHER" id="PTHR10997">
    <property type="entry name" value="IMPORTIN-7, 8, 11"/>
    <property type="match status" value="1"/>
</dbReference>
<dbReference type="GO" id="GO:0005635">
    <property type="term" value="C:nuclear envelope"/>
    <property type="evidence" value="ECO:0007669"/>
    <property type="project" value="TreeGrafter"/>
</dbReference>
<reference evidence="6" key="1">
    <citation type="submission" date="2021-11" db="EMBL/GenBank/DDBJ databases">
        <authorList>
            <person name="Herlambang A."/>
            <person name="Guo Y."/>
            <person name="Takashima Y."/>
            <person name="Nishizawa T."/>
        </authorList>
    </citation>
    <scope>NUCLEOTIDE SEQUENCE</scope>
    <source>
        <strain evidence="6">E1425</strain>
    </source>
</reference>
<evidence type="ECO:0000256" key="2">
    <source>
        <dbReference type="ARBA" id="ARBA00007991"/>
    </source>
</evidence>
<dbReference type="SUPFAM" id="SSF48371">
    <property type="entry name" value="ARM repeat"/>
    <property type="match status" value="1"/>
</dbReference>
<evidence type="ECO:0000313" key="6">
    <source>
        <dbReference type="EMBL" id="GJJ73358.1"/>
    </source>
</evidence>
<dbReference type="Proteomes" id="UP000827284">
    <property type="component" value="Unassembled WGS sequence"/>
</dbReference>
<evidence type="ECO:0000256" key="4">
    <source>
        <dbReference type="ARBA" id="ARBA00023242"/>
    </source>
</evidence>
<accession>A0A9P3LWR9</accession>
<dbReference type="InterPro" id="IPR016024">
    <property type="entry name" value="ARM-type_fold"/>
</dbReference>
<evidence type="ECO:0000313" key="7">
    <source>
        <dbReference type="Proteomes" id="UP000827284"/>
    </source>
</evidence>
<dbReference type="PROSITE" id="PS50166">
    <property type="entry name" value="IMPORTIN_B_NT"/>
    <property type="match status" value="1"/>
</dbReference>
<evidence type="ECO:0000256" key="3">
    <source>
        <dbReference type="ARBA" id="ARBA00022448"/>
    </source>
</evidence>
<evidence type="ECO:0000259" key="5">
    <source>
        <dbReference type="PROSITE" id="PS50166"/>
    </source>
</evidence>
<organism evidence="6 7">
    <name type="scientific">Entomortierella parvispora</name>
    <dbReference type="NCBI Taxonomy" id="205924"/>
    <lineage>
        <taxon>Eukaryota</taxon>
        <taxon>Fungi</taxon>
        <taxon>Fungi incertae sedis</taxon>
        <taxon>Mucoromycota</taxon>
        <taxon>Mortierellomycotina</taxon>
        <taxon>Mortierellomycetes</taxon>
        <taxon>Mortierellales</taxon>
        <taxon>Mortierellaceae</taxon>
        <taxon>Entomortierella</taxon>
    </lineage>
</organism>
<dbReference type="EMBL" id="BQFW01000008">
    <property type="protein sequence ID" value="GJJ73358.1"/>
    <property type="molecule type" value="Genomic_DNA"/>
</dbReference>
<dbReference type="OrthoDB" id="361693at2759"/>
<dbReference type="Pfam" id="PF03810">
    <property type="entry name" value="IBN_N"/>
    <property type="match status" value="1"/>
</dbReference>
<evidence type="ECO:0000256" key="1">
    <source>
        <dbReference type="ARBA" id="ARBA00004123"/>
    </source>
</evidence>
<name>A0A9P3LWR9_9FUNG</name>
<keyword evidence="3" id="KW-0813">Transport</keyword>
<dbReference type="Gene3D" id="1.25.10.10">
    <property type="entry name" value="Leucine-rich Repeat Variant"/>
    <property type="match status" value="1"/>
</dbReference>
<dbReference type="GO" id="GO:0006606">
    <property type="term" value="P:protein import into nucleus"/>
    <property type="evidence" value="ECO:0007669"/>
    <property type="project" value="TreeGrafter"/>
</dbReference>
<dbReference type="InterPro" id="IPR011989">
    <property type="entry name" value="ARM-like"/>
</dbReference>
<dbReference type="GO" id="GO:0031267">
    <property type="term" value="F:small GTPase binding"/>
    <property type="evidence" value="ECO:0007669"/>
    <property type="project" value="InterPro"/>
</dbReference>
<gene>
    <name evidence="6" type="ORF">EMPS_05716</name>
</gene>
<dbReference type="InterPro" id="IPR001494">
    <property type="entry name" value="Importin-beta_N"/>
</dbReference>
<dbReference type="AlphaFoldDB" id="A0A9P3LWR9"/>
<dbReference type="Pfam" id="PF25758">
    <property type="entry name" value="TPR_IPO11"/>
    <property type="match status" value="1"/>
</dbReference>
<comment type="subcellular location">
    <subcellularLocation>
        <location evidence="1">Nucleus</location>
    </subcellularLocation>
</comment>
<proteinExistence type="inferred from homology"/>
<dbReference type="GO" id="GO:0005829">
    <property type="term" value="C:cytosol"/>
    <property type="evidence" value="ECO:0007669"/>
    <property type="project" value="TreeGrafter"/>
</dbReference>
<comment type="caution">
    <text evidence="6">The sequence shown here is derived from an EMBL/GenBank/DDBJ whole genome shotgun (WGS) entry which is preliminary data.</text>
</comment>
<dbReference type="PANTHER" id="PTHR10997:SF7">
    <property type="entry name" value="IMPORTIN-11"/>
    <property type="match status" value="1"/>
</dbReference>
<dbReference type="InterPro" id="IPR058669">
    <property type="entry name" value="TPR_IPO7/11-like"/>
</dbReference>
<keyword evidence="4" id="KW-0539">Nucleus</keyword>
<feature type="domain" description="Importin N-terminal" evidence="5">
    <location>
        <begin position="25"/>
        <end position="97"/>
    </location>
</feature>